<keyword evidence="4" id="KW-1185">Reference proteome</keyword>
<gene>
    <name evidence="2" type="ORF">PGT21_011352</name>
    <name evidence="3" type="ORF">PGTUg99_024447</name>
</gene>
<evidence type="ECO:0000313" key="2">
    <source>
        <dbReference type="EMBL" id="KAA1080555.1"/>
    </source>
</evidence>
<dbReference type="Proteomes" id="UP000325313">
    <property type="component" value="Unassembled WGS sequence"/>
</dbReference>
<dbReference type="EMBL" id="VDEP01000103">
    <property type="protein sequence ID" value="KAA1131522.1"/>
    <property type="molecule type" value="Genomic_DNA"/>
</dbReference>
<reference evidence="4 5" key="1">
    <citation type="submission" date="2019-05" db="EMBL/GenBank/DDBJ databases">
        <title>Emergence of the Ug99 lineage of the wheat stem rust pathogen through somatic hybridization.</title>
        <authorList>
            <person name="Li F."/>
            <person name="Upadhyaya N.M."/>
            <person name="Sperschneider J."/>
            <person name="Matny O."/>
            <person name="Nguyen-Phuc H."/>
            <person name="Mago R."/>
            <person name="Raley C."/>
            <person name="Miller M.E."/>
            <person name="Silverstein K.A.T."/>
            <person name="Henningsen E."/>
            <person name="Hirsch C.D."/>
            <person name="Visser B."/>
            <person name="Pretorius Z.A."/>
            <person name="Steffenson B.J."/>
            <person name="Schwessinger B."/>
            <person name="Dodds P.N."/>
            <person name="Figueroa M."/>
        </authorList>
    </citation>
    <scope>NUCLEOTIDE SEQUENCE [LARGE SCALE GENOMIC DNA]</scope>
    <source>
        <strain evidence="2">21-0</strain>
        <strain evidence="3 5">Ug99</strain>
    </source>
</reference>
<dbReference type="AlphaFoldDB" id="A0A5B0MUA7"/>
<evidence type="ECO:0000256" key="1">
    <source>
        <dbReference type="SAM" id="MobiDB-lite"/>
    </source>
</evidence>
<dbReference type="Proteomes" id="UP000324748">
    <property type="component" value="Unassembled WGS sequence"/>
</dbReference>
<dbReference type="EMBL" id="VSWC01000131">
    <property type="protein sequence ID" value="KAA1080555.1"/>
    <property type="molecule type" value="Genomic_DNA"/>
</dbReference>
<accession>A0A5B0MUA7</accession>
<feature type="compositionally biased region" description="Basic and acidic residues" evidence="1">
    <location>
        <begin position="26"/>
        <end position="37"/>
    </location>
</feature>
<organism evidence="2 4">
    <name type="scientific">Puccinia graminis f. sp. tritici</name>
    <dbReference type="NCBI Taxonomy" id="56615"/>
    <lineage>
        <taxon>Eukaryota</taxon>
        <taxon>Fungi</taxon>
        <taxon>Dikarya</taxon>
        <taxon>Basidiomycota</taxon>
        <taxon>Pucciniomycotina</taxon>
        <taxon>Pucciniomycetes</taxon>
        <taxon>Pucciniales</taxon>
        <taxon>Pucciniaceae</taxon>
        <taxon>Puccinia</taxon>
    </lineage>
</organism>
<sequence length="66" mass="7241">MAQTYLAASASSTPCERAFSPIEASTPRREESGRMPDLHNPIPKPEPVLRFPGARRICGVRFGTLD</sequence>
<feature type="region of interest" description="Disordered" evidence="1">
    <location>
        <begin position="1"/>
        <end position="47"/>
    </location>
</feature>
<proteinExistence type="predicted"/>
<protein>
    <submittedName>
        <fullName evidence="2">Uncharacterized protein</fullName>
    </submittedName>
</protein>
<comment type="caution">
    <text evidence="2">The sequence shown here is derived from an EMBL/GenBank/DDBJ whole genome shotgun (WGS) entry which is preliminary data.</text>
</comment>
<name>A0A5B0MUA7_PUCGR</name>
<evidence type="ECO:0000313" key="4">
    <source>
        <dbReference type="Proteomes" id="UP000324748"/>
    </source>
</evidence>
<evidence type="ECO:0000313" key="5">
    <source>
        <dbReference type="Proteomes" id="UP000325313"/>
    </source>
</evidence>
<evidence type="ECO:0000313" key="3">
    <source>
        <dbReference type="EMBL" id="KAA1131522.1"/>
    </source>
</evidence>